<dbReference type="EMBL" id="JADIKM010000003">
    <property type="protein sequence ID" value="MFK2904973.1"/>
    <property type="molecule type" value="Genomic_DNA"/>
</dbReference>
<keyword evidence="2" id="KW-1185">Reference proteome</keyword>
<reference evidence="1 2" key="1">
    <citation type="submission" date="2020-10" db="EMBL/GenBank/DDBJ databases">
        <title>Phylogeny of dyella-like bacteria.</title>
        <authorList>
            <person name="Fu J."/>
        </authorList>
    </citation>
    <scope>NUCLEOTIDE SEQUENCE [LARGE SCALE GENOMIC DNA]</scope>
    <source>
        <strain evidence="1 2">Gsoil3046</strain>
    </source>
</reference>
<dbReference type="Proteomes" id="UP001620460">
    <property type="component" value="Unassembled WGS sequence"/>
</dbReference>
<comment type="caution">
    <text evidence="1">The sequence shown here is derived from an EMBL/GenBank/DDBJ whole genome shotgun (WGS) entry which is preliminary data.</text>
</comment>
<proteinExistence type="predicted"/>
<sequence length="79" mass="8423">MNAIAEAPRAVMQMIDTAAGKQARATVLKAAQRLGAAHGSFRCSACRGRCEVEVTYKRDGSVKHSKGACRTPGCIAWED</sequence>
<gene>
    <name evidence="1" type="ORF">ISP17_13510</name>
</gene>
<organism evidence="1 2">
    <name type="scientific">Dyella ginsengisoli</name>
    <dbReference type="NCBI Taxonomy" id="363848"/>
    <lineage>
        <taxon>Bacteria</taxon>
        <taxon>Pseudomonadati</taxon>
        <taxon>Pseudomonadota</taxon>
        <taxon>Gammaproteobacteria</taxon>
        <taxon>Lysobacterales</taxon>
        <taxon>Rhodanobacteraceae</taxon>
        <taxon>Dyella</taxon>
    </lineage>
</organism>
<evidence type="ECO:0000313" key="1">
    <source>
        <dbReference type="EMBL" id="MFK2904973.1"/>
    </source>
</evidence>
<evidence type="ECO:0000313" key="2">
    <source>
        <dbReference type="Proteomes" id="UP001620460"/>
    </source>
</evidence>
<protein>
    <submittedName>
        <fullName evidence="1">Uncharacterized protein</fullName>
    </submittedName>
</protein>
<accession>A0ABW8JVS6</accession>
<dbReference type="RefSeq" id="WP_404633975.1">
    <property type="nucleotide sequence ID" value="NZ_JADIKM010000003.1"/>
</dbReference>
<name>A0ABW8JVS6_9GAMM</name>